<name>A0A182J6I5_ANOAO</name>
<dbReference type="EnsemblMetazoa" id="ENSAATROPT007405">
    <property type="protein sequence ID" value="ENSAATROPP006633"/>
    <property type="gene ID" value="ENSAATROPG006025"/>
</dbReference>
<dbReference type="PROSITE" id="PS51257">
    <property type="entry name" value="PROKAR_LIPOPROTEIN"/>
    <property type="match status" value="1"/>
</dbReference>
<dbReference type="EnsemblMetazoa" id="AATE012295-RA">
    <property type="protein sequence ID" value="AATE012295-PA.1"/>
    <property type="gene ID" value="AATE012295"/>
</dbReference>
<dbReference type="OrthoDB" id="7756369at2759"/>
<dbReference type="AlphaFoldDB" id="A0A182J6I5"/>
<keyword evidence="1" id="KW-1133">Transmembrane helix</keyword>
<keyword evidence="1" id="KW-0812">Transmembrane</keyword>
<sequence length="168" mass="19490">MEPVLRRYVKAHGYAIALSALFFGCIIVADVLAQDQLSRTVNEYAFFRTRPLEQLIFSIAWVVAGLIFLLGLMCERKEAIFPFSTIFLVEWCLMLVQLVHRFEVRSPVEVILSSEAVFFLIVPLYVGYTLVILYRVFDSRCKEDEEDVEQAHRPVKFYFGDDPEDTYS</sequence>
<evidence type="ECO:0000313" key="3">
    <source>
        <dbReference type="Proteomes" id="UP000075880"/>
    </source>
</evidence>
<accession>A0A182J6I5</accession>
<evidence type="ECO:0000313" key="2">
    <source>
        <dbReference type="EnsemblMetazoa" id="AATE012295-PA.1"/>
    </source>
</evidence>
<reference evidence="3" key="1">
    <citation type="submission" date="2021-09" db="EMBL/GenBank/DDBJ databases">
        <authorList>
            <consortium name="Infravec"/>
            <person name="Campbell I L."/>
            <person name="Maslen G."/>
            <person name="Yates A."/>
        </authorList>
    </citation>
    <scope>NUCLEOTIDE SEQUENCE [LARGE SCALE GENOMIC DNA]</scope>
    <source>
        <strain evidence="3">Infravec2 EBRE</strain>
    </source>
</reference>
<proteinExistence type="predicted"/>
<reference evidence="2" key="2">
    <citation type="submission" date="2022-08" db="UniProtKB">
        <authorList>
            <consortium name="EnsemblMetazoa"/>
        </authorList>
    </citation>
    <scope>IDENTIFICATION</scope>
    <source>
        <strain evidence="2">EBRO</strain>
    </source>
</reference>
<keyword evidence="3" id="KW-1185">Reference proteome</keyword>
<keyword evidence="1" id="KW-0472">Membrane</keyword>
<feature type="transmembrane region" description="Helical" evidence="1">
    <location>
        <begin position="12"/>
        <end position="34"/>
    </location>
</feature>
<evidence type="ECO:0000256" key="1">
    <source>
        <dbReference type="SAM" id="Phobius"/>
    </source>
</evidence>
<dbReference type="VEuPathDB" id="VectorBase:AATE012295"/>
<dbReference type="Proteomes" id="UP000075880">
    <property type="component" value="Unassembled WGS sequence"/>
</dbReference>
<feature type="transmembrane region" description="Helical" evidence="1">
    <location>
        <begin position="116"/>
        <end position="137"/>
    </location>
</feature>
<organism evidence="2">
    <name type="scientific">Anopheles atroparvus</name>
    <name type="common">European mosquito</name>
    <dbReference type="NCBI Taxonomy" id="41427"/>
    <lineage>
        <taxon>Eukaryota</taxon>
        <taxon>Metazoa</taxon>
        <taxon>Ecdysozoa</taxon>
        <taxon>Arthropoda</taxon>
        <taxon>Hexapoda</taxon>
        <taxon>Insecta</taxon>
        <taxon>Pterygota</taxon>
        <taxon>Neoptera</taxon>
        <taxon>Endopterygota</taxon>
        <taxon>Diptera</taxon>
        <taxon>Nematocera</taxon>
        <taxon>Culicoidea</taxon>
        <taxon>Culicidae</taxon>
        <taxon>Anophelinae</taxon>
        <taxon>Anopheles</taxon>
    </lineage>
</organism>
<feature type="transmembrane region" description="Helical" evidence="1">
    <location>
        <begin position="54"/>
        <end position="72"/>
    </location>
</feature>
<feature type="transmembrane region" description="Helical" evidence="1">
    <location>
        <begin position="79"/>
        <end position="96"/>
    </location>
</feature>
<protein>
    <submittedName>
        <fullName evidence="2">Uncharacterized protein</fullName>
    </submittedName>
</protein>